<name>A0AAW0A7C6_9AGAR</name>
<evidence type="ECO:0000313" key="2">
    <source>
        <dbReference type="Proteomes" id="UP001362999"/>
    </source>
</evidence>
<reference evidence="1 2" key="1">
    <citation type="journal article" date="2024" name="J Genomics">
        <title>Draft genome sequencing and assembly of Favolaschia claudopus CIRM-BRFM 2984 isolated from oak limbs.</title>
        <authorList>
            <person name="Navarro D."/>
            <person name="Drula E."/>
            <person name="Chaduli D."/>
            <person name="Cazenave R."/>
            <person name="Ahrendt S."/>
            <person name="Wang J."/>
            <person name="Lipzen A."/>
            <person name="Daum C."/>
            <person name="Barry K."/>
            <person name="Grigoriev I.V."/>
            <person name="Favel A."/>
            <person name="Rosso M.N."/>
            <person name="Martin F."/>
        </authorList>
    </citation>
    <scope>NUCLEOTIDE SEQUENCE [LARGE SCALE GENOMIC DNA]</scope>
    <source>
        <strain evidence="1 2">CIRM-BRFM 2984</strain>
    </source>
</reference>
<comment type="caution">
    <text evidence="1">The sequence shown here is derived from an EMBL/GenBank/DDBJ whole genome shotgun (WGS) entry which is preliminary data.</text>
</comment>
<evidence type="ECO:0000313" key="1">
    <source>
        <dbReference type="EMBL" id="KAK7002099.1"/>
    </source>
</evidence>
<gene>
    <name evidence="1" type="ORF">R3P38DRAFT_1767713</name>
</gene>
<dbReference type="Proteomes" id="UP001362999">
    <property type="component" value="Unassembled WGS sequence"/>
</dbReference>
<organism evidence="1 2">
    <name type="scientific">Favolaschia claudopus</name>
    <dbReference type="NCBI Taxonomy" id="2862362"/>
    <lineage>
        <taxon>Eukaryota</taxon>
        <taxon>Fungi</taxon>
        <taxon>Dikarya</taxon>
        <taxon>Basidiomycota</taxon>
        <taxon>Agaricomycotina</taxon>
        <taxon>Agaricomycetes</taxon>
        <taxon>Agaricomycetidae</taxon>
        <taxon>Agaricales</taxon>
        <taxon>Marasmiineae</taxon>
        <taxon>Mycenaceae</taxon>
        <taxon>Favolaschia</taxon>
    </lineage>
</organism>
<dbReference type="EMBL" id="JAWWNJ010000080">
    <property type="protein sequence ID" value="KAK7002099.1"/>
    <property type="molecule type" value="Genomic_DNA"/>
</dbReference>
<dbReference type="AlphaFoldDB" id="A0AAW0A7C6"/>
<sequence length="116" mass="12841">MTFRPAVNCQRPRSFPFVFIDITEIVGIFPFYKNTAFIDAFYQSFTISLDPNVKIKPQITTPGETNGVSGIQKCYSPKLSRRCLKTGYTVSTVVGVYTFHAFAYSTSISGSDSGKA</sequence>
<accession>A0AAW0A7C6</accession>
<proteinExistence type="predicted"/>
<protein>
    <submittedName>
        <fullName evidence="1">Uncharacterized protein</fullName>
    </submittedName>
</protein>
<keyword evidence="2" id="KW-1185">Reference proteome</keyword>